<dbReference type="Proteomes" id="UP000621436">
    <property type="component" value="Unassembled WGS sequence"/>
</dbReference>
<gene>
    <name evidence="2" type="ORF">I0Q91_10835</name>
</gene>
<keyword evidence="1" id="KW-1133">Transmembrane helix</keyword>
<dbReference type="RefSeq" id="WP_270454574.1">
    <property type="nucleotide sequence ID" value="NZ_JADPIE010000006.1"/>
</dbReference>
<evidence type="ECO:0000313" key="2">
    <source>
        <dbReference type="EMBL" id="MBF8437580.1"/>
    </source>
</evidence>
<keyword evidence="1" id="KW-0812">Transmembrane</keyword>
<reference evidence="2" key="1">
    <citation type="submission" date="2020-11" db="EMBL/GenBank/DDBJ databases">
        <title>Halonatronomonas betainensis gen. nov., sp. nov. a novel haloalkaliphilic representative of the family Halanaerobiacae capable of betaine degradation.</title>
        <authorList>
            <person name="Boltyanskaya Y."/>
            <person name="Kevbrin V."/>
            <person name="Detkova E."/>
            <person name="Grouzdev D.S."/>
            <person name="Koziaeva V."/>
            <person name="Zhilina T."/>
        </authorList>
    </citation>
    <scope>NUCLEOTIDE SEQUENCE</scope>
    <source>
        <strain evidence="2">Z-7014</strain>
    </source>
</reference>
<sequence>MMTLSENGFIAIKVLIILIILVTVFQSTAIYIIIYTDLLNGINNNIAKEIDYVTSFYLAEALSEIYQEAFSVSESYKLNNNNSVMIEIFNFGDDSFKTLRFKEPVRGQTVFILE</sequence>
<dbReference type="AlphaFoldDB" id="A0A931AVK9"/>
<name>A0A931AVK9_9FIRM</name>
<proteinExistence type="predicted"/>
<dbReference type="EMBL" id="JADPIE010000006">
    <property type="protein sequence ID" value="MBF8437580.1"/>
    <property type="molecule type" value="Genomic_DNA"/>
</dbReference>
<evidence type="ECO:0000256" key="1">
    <source>
        <dbReference type="SAM" id="Phobius"/>
    </source>
</evidence>
<accession>A0A931AVK9</accession>
<keyword evidence="1" id="KW-0472">Membrane</keyword>
<evidence type="ECO:0000313" key="3">
    <source>
        <dbReference type="Proteomes" id="UP000621436"/>
    </source>
</evidence>
<feature type="transmembrane region" description="Helical" evidence="1">
    <location>
        <begin position="12"/>
        <end position="34"/>
    </location>
</feature>
<comment type="caution">
    <text evidence="2">The sequence shown here is derived from an EMBL/GenBank/DDBJ whole genome shotgun (WGS) entry which is preliminary data.</text>
</comment>
<protein>
    <submittedName>
        <fullName evidence="2">Uncharacterized protein</fullName>
    </submittedName>
</protein>
<organism evidence="2 3">
    <name type="scientific">Halonatronomonas betaini</name>
    <dbReference type="NCBI Taxonomy" id="2778430"/>
    <lineage>
        <taxon>Bacteria</taxon>
        <taxon>Bacillati</taxon>
        <taxon>Bacillota</taxon>
        <taxon>Clostridia</taxon>
        <taxon>Halanaerobiales</taxon>
        <taxon>Halarsenatibacteraceae</taxon>
        <taxon>Halonatronomonas</taxon>
    </lineage>
</organism>
<keyword evidence="3" id="KW-1185">Reference proteome</keyword>